<dbReference type="KEGG" id="kmn:HW532_03605"/>
<evidence type="ECO:0000259" key="7">
    <source>
        <dbReference type="Pfam" id="PF00892"/>
    </source>
</evidence>
<dbReference type="PANTHER" id="PTHR32322">
    <property type="entry name" value="INNER MEMBRANE TRANSPORTER"/>
    <property type="match status" value="1"/>
</dbReference>
<feature type="transmembrane region" description="Helical" evidence="6">
    <location>
        <begin position="34"/>
        <end position="51"/>
    </location>
</feature>
<evidence type="ECO:0000256" key="4">
    <source>
        <dbReference type="ARBA" id="ARBA00022989"/>
    </source>
</evidence>
<keyword evidence="5 6" id="KW-0472">Membrane</keyword>
<evidence type="ECO:0000256" key="5">
    <source>
        <dbReference type="ARBA" id="ARBA00023136"/>
    </source>
</evidence>
<evidence type="ECO:0000256" key="1">
    <source>
        <dbReference type="ARBA" id="ARBA00004141"/>
    </source>
</evidence>
<keyword evidence="9" id="KW-1185">Reference proteome</keyword>
<comment type="similarity">
    <text evidence="2">Belongs to the EamA transporter family.</text>
</comment>
<name>A0A7S8HAW1_9HYPH</name>
<comment type="subcellular location">
    <subcellularLocation>
        <location evidence="1">Membrane</location>
        <topology evidence="1">Multi-pass membrane protein</topology>
    </subcellularLocation>
</comment>
<feature type="transmembrane region" description="Helical" evidence="6">
    <location>
        <begin position="208"/>
        <end position="229"/>
    </location>
</feature>
<protein>
    <submittedName>
        <fullName evidence="8">DMT family transporter</fullName>
    </submittedName>
</protein>
<evidence type="ECO:0000256" key="3">
    <source>
        <dbReference type="ARBA" id="ARBA00022692"/>
    </source>
</evidence>
<keyword evidence="4 6" id="KW-1133">Transmembrane helix</keyword>
<feature type="transmembrane region" description="Helical" evidence="6">
    <location>
        <begin position="117"/>
        <end position="134"/>
    </location>
</feature>
<feature type="domain" description="EamA" evidence="7">
    <location>
        <begin position="146"/>
        <end position="281"/>
    </location>
</feature>
<evidence type="ECO:0000313" key="9">
    <source>
        <dbReference type="Proteomes" id="UP000593594"/>
    </source>
</evidence>
<dbReference type="EMBL" id="CP058214">
    <property type="protein sequence ID" value="QPC41881.1"/>
    <property type="molecule type" value="Genomic_DNA"/>
</dbReference>
<feature type="transmembrane region" description="Helical" evidence="6">
    <location>
        <begin position="178"/>
        <end position="196"/>
    </location>
</feature>
<dbReference type="GO" id="GO:0016020">
    <property type="term" value="C:membrane"/>
    <property type="evidence" value="ECO:0007669"/>
    <property type="project" value="UniProtKB-SubCell"/>
</dbReference>
<dbReference type="InterPro" id="IPR037185">
    <property type="entry name" value="EmrE-like"/>
</dbReference>
<accession>A0A7S8HAW1</accession>
<feature type="transmembrane region" description="Helical" evidence="6">
    <location>
        <begin position="146"/>
        <end position="166"/>
    </location>
</feature>
<dbReference type="SUPFAM" id="SSF103481">
    <property type="entry name" value="Multidrug resistance efflux transporter EmrE"/>
    <property type="match status" value="2"/>
</dbReference>
<dbReference type="AlphaFoldDB" id="A0A7S8HAW1"/>
<proteinExistence type="inferred from homology"/>
<evidence type="ECO:0000313" key="8">
    <source>
        <dbReference type="EMBL" id="QPC41881.1"/>
    </source>
</evidence>
<reference evidence="8 9" key="1">
    <citation type="submission" date="2020-06" db="EMBL/GenBank/DDBJ databases">
        <title>Genome sequence of 2 isolates from Red Sea Mangroves.</title>
        <authorList>
            <person name="Sefrji F."/>
            <person name="Michoud G."/>
            <person name="Merlino G."/>
            <person name="Daffonchio D."/>
        </authorList>
    </citation>
    <scope>NUCLEOTIDE SEQUENCE [LARGE SCALE GENOMIC DNA]</scope>
    <source>
        <strain evidence="8 9">R1DC25</strain>
    </source>
</reference>
<organism evidence="8 9">
    <name type="scientific">Kaustia mangrovi</name>
    <dbReference type="NCBI Taxonomy" id="2593653"/>
    <lineage>
        <taxon>Bacteria</taxon>
        <taxon>Pseudomonadati</taxon>
        <taxon>Pseudomonadota</taxon>
        <taxon>Alphaproteobacteria</taxon>
        <taxon>Hyphomicrobiales</taxon>
        <taxon>Parvibaculaceae</taxon>
        <taxon>Kaustia</taxon>
    </lineage>
</organism>
<dbReference type="InterPro" id="IPR000620">
    <property type="entry name" value="EamA_dom"/>
</dbReference>
<evidence type="ECO:0000256" key="2">
    <source>
        <dbReference type="ARBA" id="ARBA00007362"/>
    </source>
</evidence>
<evidence type="ECO:0000256" key="6">
    <source>
        <dbReference type="SAM" id="Phobius"/>
    </source>
</evidence>
<sequence>MTALLFAVTVLAWGFTWFAIKLQIGPVPMEVSICYRFAIAAATLWAGLALTGRLRRVPLRGHVWFAVLGVTLFALNYLLIYHATAYVTSGVIAVIFSAASVFNAFNQWLIMGRAPNARVLIGAGLGIAGIALLFGREMAATGSSGLGIALALGGTYVFSLGNVVSTRATAGGTDLPNAVVRCMSWGAALLAVYAAVRGGPFVLDGSPVYLASLLYLAVPGSVLAFLAYLSLVARVGADRAAYATVLFPVVALTVSTVLEGYEWSPGAFLGLGLILAGNIAIFGRWPLPARSNAGRSKPVRGR</sequence>
<keyword evidence="3 6" id="KW-0812">Transmembrane</keyword>
<dbReference type="PANTHER" id="PTHR32322:SF2">
    <property type="entry name" value="EAMA DOMAIN-CONTAINING PROTEIN"/>
    <property type="match status" value="1"/>
</dbReference>
<dbReference type="Pfam" id="PF00892">
    <property type="entry name" value="EamA"/>
    <property type="match status" value="2"/>
</dbReference>
<feature type="transmembrane region" description="Helical" evidence="6">
    <location>
        <begin position="86"/>
        <end position="105"/>
    </location>
</feature>
<gene>
    <name evidence="8" type="ORF">HW532_03605</name>
</gene>
<feature type="transmembrane region" description="Helical" evidence="6">
    <location>
        <begin position="267"/>
        <end position="287"/>
    </location>
</feature>
<feature type="transmembrane region" description="Helical" evidence="6">
    <location>
        <begin position="63"/>
        <end position="80"/>
    </location>
</feature>
<feature type="transmembrane region" description="Helical" evidence="6">
    <location>
        <begin position="241"/>
        <end position="261"/>
    </location>
</feature>
<feature type="domain" description="EamA" evidence="7">
    <location>
        <begin position="3"/>
        <end position="134"/>
    </location>
</feature>
<dbReference type="Proteomes" id="UP000593594">
    <property type="component" value="Chromosome"/>
</dbReference>
<dbReference type="RefSeq" id="WP_213163108.1">
    <property type="nucleotide sequence ID" value="NZ_CP058214.1"/>
</dbReference>
<dbReference type="InterPro" id="IPR050638">
    <property type="entry name" value="AA-Vitamin_Transporters"/>
</dbReference>